<evidence type="ECO:0000313" key="2">
    <source>
        <dbReference type="Proteomes" id="UP001500840"/>
    </source>
</evidence>
<gene>
    <name evidence="1" type="ORF">GCM10023156_34350</name>
</gene>
<proteinExistence type="predicted"/>
<dbReference type="Proteomes" id="UP001500840">
    <property type="component" value="Unassembled WGS sequence"/>
</dbReference>
<reference evidence="2" key="1">
    <citation type="journal article" date="2019" name="Int. J. Syst. Evol. Microbiol.">
        <title>The Global Catalogue of Microorganisms (GCM) 10K type strain sequencing project: providing services to taxonomists for standard genome sequencing and annotation.</title>
        <authorList>
            <consortium name="The Broad Institute Genomics Platform"/>
            <consortium name="The Broad Institute Genome Sequencing Center for Infectious Disease"/>
            <person name="Wu L."/>
            <person name="Ma J."/>
        </authorList>
    </citation>
    <scope>NUCLEOTIDE SEQUENCE [LARGE SCALE GENOMIC DNA]</scope>
    <source>
        <strain evidence="2">JCM 17759</strain>
    </source>
</reference>
<accession>A0ABP8MYH9</accession>
<comment type="caution">
    <text evidence="1">The sequence shown here is derived from an EMBL/GenBank/DDBJ whole genome shotgun (WGS) entry which is preliminary data.</text>
</comment>
<organism evidence="1 2">
    <name type="scientific">Novipirellula rosea</name>
    <dbReference type="NCBI Taxonomy" id="1031540"/>
    <lineage>
        <taxon>Bacteria</taxon>
        <taxon>Pseudomonadati</taxon>
        <taxon>Planctomycetota</taxon>
        <taxon>Planctomycetia</taxon>
        <taxon>Pirellulales</taxon>
        <taxon>Pirellulaceae</taxon>
        <taxon>Novipirellula</taxon>
    </lineage>
</organism>
<evidence type="ECO:0000313" key="1">
    <source>
        <dbReference type="EMBL" id="GAA4457475.1"/>
    </source>
</evidence>
<keyword evidence="2" id="KW-1185">Reference proteome</keyword>
<name>A0ABP8MYH9_9BACT</name>
<sequence>MQAPGLQDLALRARALRARALRARALRARALQAPVDLDQNYSFVSALPRSGRYEEVHIG</sequence>
<protein>
    <submittedName>
        <fullName evidence="1">Uncharacterized protein</fullName>
    </submittedName>
</protein>
<dbReference type="EMBL" id="BAABGA010000040">
    <property type="protein sequence ID" value="GAA4457475.1"/>
    <property type="molecule type" value="Genomic_DNA"/>
</dbReference>